<feature type="coiled-coil region" evidence="1">
    <location>
        <begin position="91"/>
        <end position="135"/>
    </location>
</feature>
<dbReference type="KEGG" id="otd:J1M35_12095"/>
<evidence type="ECO:0000256" key="1">
    <source>
        <dbReference type="SAM" id="Coils"/>
    </source>
</evidence>
<keyword evidence="3" id="KW-1133">Transmembrane helix</keyword>
<dbReference type="Pfam" id="PF04375">
    <property type="entry name" value="HemX"/>
    <property type="match status" value="1"/>
</dbReference>
<dbReference type="PANTHER" id="PTHR38043:SF1">
    <property type="entry name" value="PROTEIN HEMX"/>
    <property type="match status" value="1"/>
</dbReference>
<dbReference type="AlphaFoldDB" id="A0A975CF28"/>
<gene>
    <name evidence="4" type="ORF">J1M35_12095</name>
</gene>
<feature type="region of interest" description="Disordered" evidence="2">
    <location>
        <begin position="1"/>
        <end position="39"/>
    </location>
</feature>
<evidence type="ECO:0000313" key="5">
    <source>
        <dbReference type="Proteomes" id="UP000663903"/>
    </source>
</evidence>
<name>A0A975CF28_9BURK</name>
<feature type="transmembrane region" description="Helical" evidence="3">
    <location>
        <begin position="41"/>
        <end position="63"/>
    </location>
</feature>
<evidence type="ECO:0000313" key="4">
    <source>
        <dbReference type="EMBL" id="QTD43886.1"/>
    </source>
</evidence>
<keyword evidence="3" id="KW-0812">Transmembrane</keyword>
<dbReference type="EMBL" id="CP071796">
    <property type="protein sequence ID" value="QTD43886.1"/>
    <property type="molecule type" value="Genomic_DNA"/>
</dbReference>
<evidence type="ECO:0000256" key="3">
    <source>
        <dbReference type="SAM" id="Phobius"/>
    </source>
</evidence>
<proteinExistence type="predicted"/>
<organism evidence="4 5">
    <name type="scientific">Ottowia testudinis</name>
    <dbReference type="NCBI Taxonomy" id="2816950"/>
    <lineage>
        <taxon>Bacteria</taxon>
        <taxon>Pseudomonadati</taxon>
        <taxon>Pseudomonadota</taxon>
        <taxon>Betaproteobacteria</taxon>
        <taxon>Burkholderiales</taxon>
        <taxon>Comamonadaceae</taxon>
        <taxon>Ottowia</taxon>
    </lineage>
</organism>
<accession>A0A975CF28</accession>
<dbReference type="RefSeq" id="WP_208007294.1">
    <property type="nucleotide sequence ID" value="NZ_CP071796.1"/>
</dbReference>
<feature type="region of interest" description="Disordered" evidence="2">
    <location>
        <begin position="225"/>
        <end position="244"/>
    </location>
</feature>
<keyword evidence="1" id="KW-0175">Coiled coil</keyword>
<sequence>MTPEPSTVLHPAPPASPVPEAIAPEPAPPPRPMRQRPGRGVQPGLVAAWLVAAVGLTVSVLLWQKVSSMQESLARQSQDAGSQSVEARTLARQAEESARAMSGKVAALETKVADMTAYRAQLDTLVQSVARARDENLAVELEAAVRVAQDQAQLTGSVEPLLAALRTAERRLTRSSDPRLAPVLRAVTRDLERVKAASIPDTAGLLARIDQLLRQVDDLPAANDVGRAKTDGGPRGTHGAPAPAPENWWMRQWRVVLDEARGLLRVSRVERPDASMLSPDQVFFVRENLKLRLQGARLALLARQYEAARADLAAASSALGTWFDPASRRTQSAATLLQQAQASTKAADLPRVEATLLALGNAVAAAGATAEAR</sequence>
<keyword evidence="3" id="KW-0472">Membrane</keyword>
<dbReference type="PANTHER" id="PTHR38043">
    <property type="entry name" value="PROTEIN HEMX"/>
    <property type="match status" value="1"/>
</dbReference>
<dbReference type="Proteomes" id="UP000663903">
    <property type="component" value="Chromosome"/>
</dbReference>
<protein>
    <submittedName>
        <fullName evidence="4">Uroporphyrinogen-III C-methyltransferase</fullName>
    </submittedName>
</protein>
<reference evidence="4" key="1">
    <citation type="submission" date="2021-03" db="EMBL/GenBank/DDBJ databases">
        <title>Ottowia sp. 27C isolated from the cloaca of a Giant Asian pond turtle (Heosemys grandis).</title>
        <authorList>
            <person name="Spergser J."/>
            <person name="Busse H.-J."/>
        </authorList>
    </citation>
    <scope>NUCLEOTIDE SEQUENCE</scope>
    <source>
        <strain evidence="4">27C</strain>
    </source>
</reference>
<keyword evidence="5" id="KW-1185">Reference proteome</keyword>
<dbReference type="InterPro" id="IPR007470">
    <property type="entry name" value="HemX"/>
</dbReference>
<evidence type="ECO:0000256" key="2">
    <source>
        <dbReference type="SAM" id="MobiDB-lite"/>
    </source>
</evidence>